<dbReference type="InterPro" id="IPR005149">
    <property type="entry name" value="Tscrpt_reg_PadR_N"/>
</dbReference>
<evidence type="ECO:0000313" key="3">
    <source>
        <dbReference type="Proteomes" id="UP001302349"/>
    </source>
</evidence>
<dbReference type="Proteomes" id="UP001302349">
    <property type="component" value="Chromosome"/>
</dbReference>
<dbReference type="Pfam" id="PF03551">
    <property type="entry name" value="PadR"/>
    <property type="match status" value="1"/>
</dbReference>
<dbReference type="SUPFAM" id="SSF46785">
    <property type="entry name" value="Winged helix' DNA-binding domain"/>
    <property type="match status" value="1"/>
</dbReference>
<reference evidence="2 3" key="1">
    <citation type="journal article" date="2023" name="Microbiol. Resour. Announc.">
        <title>Complete Genome Sequence of Imperialibacter roseus strain P4T.</title>
        <authorList>
            <person name="Tizabi D.R."/>
            <person name="Bachvaroff T."/>
            <person name="Hill R.T."/>
        </authorList>
    </citation>
    <scope>NUCLEOTIDE SEQUENCE [LARGE SCALE GENOMIC DNA]</scope>
    <source>
        <strain evidence="2 3">P4T</strain>
    </source>
</reference>
<evidence type="ECO:0000313" key="2">
    <source>
        <dbReference type="EMBL" id="WOK04296.1"/>
    </source>
</evidence>
<proteinExistence type="predicted"/>
<dbReference type="EMBL" id="CP136051">
    <property type="protein sequence ID" value="WOK04296.1"/>
    <property type="molecule type" value="Genomic_DNA"/>
</dbReference>
<name>A0ABZ0IKJ6_9BACT</name>
<evidence type="ECO:0000259" key="1">
    <source>
        <dbReference type="Pfam" id="PF03551"/>
    </source>
</evidence>
<gene>
    <name evidence="2" type="ORF">RT717_14545</name>
</gene>
<organism evidence="2 3">
    <name type="scientific">Imperialibacter roseus</name>
    <dbReference type="NCBI Taxonomy" id="1324217"/>
    <lineage>
        <taxon>Bacteria</taxon>
        <taxon>Pseudomonadati</taxon>
        <taxon>Bacteroidota</taxon>
        <taxon>Cytophagia</taxon>
        <taxon>Cytophagales</taxon>
        <taxon>Flammeovirgaceae</taxon>
        <taxon>Imperialibacter</taxon>
    </lineage>
</organism>
<dbReference type="RefSeq" id="WP_317487109.1">
    <property type="nucleotide sequence ID" value="NZ_CP136051.1"/>
</dbReference>
<feature type="domain" description="Transcription regulator PadR N-terminal" evidence="1">
    <location>
        <begin position="23"/>
        <end position="89"/>
    </location>
</feature>
<dbReference type="InterPro" id="IPR036390">
    <property type="entry name" value="WH_DNA-bd_sf"/>
</dbReference>
<dbReference type="Gene3D" id="1.10.10.10">
    <property type="entry name" value="Winged helix-like DNA-binding domain superfamily/Winged helix DNA-binding domain"/>
    <property type="match status" value="1"/>
</dbReference>
<dbReference type="InterPro" id="IPR036388">
    <property type="entry name" value="WH-like_DNA-bd_sf"/>
</dbReference>
<sequence>MKGTSIGEFEELCLLAVGVLYPEAYGLSIKDEIENRTGRSATISTVHSTLIRLQEKGFLQSEMGGATEERGGRTKRLFELTAYGKNVINEARELRNGMWSDIPKVIWEGGK</sequence>
<protein>
    <submittedName>
        <fullName evidence="2">PadR family transcriptional regulator</fullName>
    </submittedName>
</protein>
<keyword evidence="3" id="KW-1185">Reference proteome</keyword>
<accession>A0ABZ0IKJ6</accession>